<evidence type="ECO:0000313" key="2">
    <source>
        <dbReference type="Proteomes" id="UP000676428"/>
    </source>
</evidence>
<gene>
    <name evidence="1" type="ORF">KHX94_13370</name>
</gene>
<evidence type="ECO:0000313" key="1">
    <source>
        <dbReference type="EMBL" id="QVK22373.1"/>
    </source>
</evidence>
<protein>
    <submittedName>
        <fullName evidence="1">Cytoplasmic protein</fullName>
    </submittedName>
</protein>
<sequence length="67" mass="6860">MPVNLNAPPASGDIQSSLAVKVAQLAKQQMQTQGQIAVDLVNASAAPQQNDTLETSGRVGTLVNTTA</sequence>
<reference evidence="1 2" key="1">
    <citation type="journal article" date="2012" name="Int. J. Syst. Evol. Microbiol.">
        <title>Shewanella dokdonensis sp. nov., isolated from seawater.</title>
        <authorList>
            <person name="Sung H.R."/>
            <person name="Yoon J.H."/>
            <person name="Ghim S.Y."/>
        </authorList>
    </citation>
    <scope>NUCLEOTIDE SEQUENCE [LARGE SCALE GENOMIC DNA]</scope>
    <source>
        <strain evidence="1 2">DSM 23626</strain>
    </source>
</reference>
<dbReference type="Proteomes" id="UP000676428">
    <property type="component" value="Chromosome"/>
</dbReference>
<dbReference type="EMBL" id="CP074572">
    <property type="protein sequence ID" value="QVK22373.1"/>
    <property type="molecule type" value="Genomic_DNA"/>
</dbReference>
<dbReference type="RefSeq" id="WP_213681027.1">
    <property type="nucleotide sequence ID" value="NZ_CP074572.1"/>
</dbReference>
<name>A0ABX8DC68_9GAMM</name>
<organism evidence="1 2">
    <name type="scientific">Shewanella dokdonensis</name>
    <dbReference type="NCBI Taxonomy" id="712036"/>
    <lineage>
        <taxon>Bacteria</taxon>
        <taxon>Pseudomonadati</taxon>
        <taxon>Pseudomonadota</taxon>
        <taxon>Gammaproteobacteria</taxon>
        <taxon>Alteromonadales</taxon>
        <taxon>Shewanellaceae</taxon>
        <taxon>Shewanella</taxon>
    </lineage>
</organism>
<accession>A0ABX8DC68</accession>
<keyword evidence="2" id="KW-1185">Reference proteome</keyword>
<proteinExistence type="predicted"/>